<evidence type="ECO:0000256" key="5">
    <source>
        <dbReference type="RuleBase" id="RU362057"/>
    </source>
</evidence>
<accession>A0AAV6WQQ2</accession>
<evidence type="ECO:0000256" key="3">
    <source>
        <dbReference type="ARBA" id="ARBA00022679"/>
    </source>
</evidence>
<dbReference type="PROSITE" id="PS00375">
    <property type="entry name" value="UDPGT"/>
    <property type="match status" value="1"/>
</dbReference>
<dbReference type="GO" id="GO:0080044">
    <property type="term" value="F:quercetin 7-O-glucosyltransferase activity"/>
    <property type="evidence" value="ECO:0007669"/>
    <property type="project" value="TreeGrafter"/>
</dbReference>
<sequence length="448" mass="48774">MAFHLHIGVLAFPFGTHAAPLLALVRRLSASTPGIRFSFFNSSASNSTIFSARVSDSCDNIRAYDVWDGTPEGFSGSHFEAVGLFLNASPGNFEKAIEVAEGEIGLKVSCLISDAFLYFACDLAEKRGVPWVPFWTAASSSLSAHIYTDAIQNAEGSAETADKPVSFIPGLSMVHFTDLPPEIFLDKNPSPLALTIYNMVKNLPKSTAVVLNSFEEIDPIITKDLKSKFQHFLNIGPSILSSPTSTNPDDENGCLSWLEKQTRPKSVIYISFGTVISPPGNEIVALSEALEALKLPFLWSLKDHAKKTLPQGFLEKTRDFGKIVSWAPQLQVLGHSSVGLFVTHCGWNSVLESISSGVPMICRPFFGDQKLNGKMVEDAWKIGVRVKGGGFGKSETIEALNYVMSSEAGKEIRENVHKLKEKAENAVKLEGSSTKNFKTLLQIISAPK</sequence>
<evidence type="ECO:0000313" key="8">
    <source>
        <dbReference type="Proteomes" id="UP000826271"/>
    </source>
</evidence>
<dbReference type="AlphaFoldDB" id="A0AAV6WQQ2"/>
<dbReference type="Gene3D" id="3.40.50.2000">
    <property type="entry name" value="Glycogen Phosphorylase B"/>
    <property type="match status" value="2"/>
</dbReference>
<dbReference type="GO" id="GO:0080043">
    <property type="term" value="F:quercetin 3-O-glucosyltransferase activity"/>
    <property type="evidence" value="ECO:0007669"/>
    <property type="project" value="TreeGrafter"/>
</dbReference>
<dbReference type="FunFam" id="3.40.50.2000:FF:000091">
    <property type="entry name" value="Glycosyltransferase"/>
    <property type="match status" value="1"/>
</dbReference>
<feature type="chain" id="PRO_5043350023" description="Glycosyltransferase" evidence="6">
    <location>
        <begin position="19"/>
        <end position="448"/>
    </location>
</feature>
<evidence type="ECO:0000313" key="7">
    <source>
        <dbReference type="EMBL" id="KAG8372414.1"/>
    </source>
</evidence>
<keyword evidence="6" id="KW-0732">Signal</keyword>
<reference evidence="7" key="1">
    <citation type="submission" date="2019-10" db="EMBL/GenBank/DDBJ databases">
        <authorList>
            <person name="Zhang R."/>
            <person name="Pan Y."/>
            <person name="Wang J."/>
            <person name="Ma R."/>
            <person name="Yu S."/>
        </authorList>
    </citation>
    <scope>NUCLEOTIDE SEQUENCE</scope>
    <source>
        <strain evidence="7">LA-IB0</strain>
        <tissue evidence="7">Leaf</tissue>
    </source>
</reference>
<dbReference type="SUPFAM" id="SSF53756">
    <property type="entry name" value="UDP-Glycosyltransferase/glycogen phosphorylase"/>
    <property type="match status" value="1"/>
</dbReference>
<feature type="signal peptide" evidence="6">
    <location>
        <begin position="1"/>
        <end position="18"/>
    </location>
</feature>
<keyword evidence="3 4" id="KW-0808">Transferase</keyword>
<comment type="caution">
    <text evidence="7">The sequence shown here is derived from an EMBL/GenBank/DDBJ whole genome shotgun (WGS) entry which is preliminary data.</text>
</comment>
<keyword evidence="2 4" id="KW-0328">Glycosyltransferase</keyword>
<dbReference type="PANTHER" id="PTHR11926">
    <property type="entry name" value="GLUCOSYL/GLUCURONOSYL TRANSFERASES"/>
    <property type="match status" value="1"/>
</dbReference>
<comment type="similarity">
    <text evidence="1 4">Belongs to the UDP-glycosyltransferase family.</text>
</comment>
<proteinExistence type="inferred from homology"/>
<dbReference type="Proteomes" id="UP000826271">
    <property type="component" value="Unassembled WGS sequence"/>
</dbReference>
<dbReference type="PANTHER" id="PTHR11926:SF1560">
    <property type="entry name" value="UDP-GLYCOSYLTRANSFERASE 74E1-RELATED"/>
    <property type="match status" value="1"/>
</dbReference>
<organism evidence="7 8">
    <name type="scientific">Buddleja alternifolia</name>
    <dbReference type="NCBI Taxonomy" id="168488"/>
    <lineage>
        <taxon>Eukaryota</taxon>
        <taxon>Viridiplantae</taxon>
        <taxon>Streptophyta</taxon>
        <taxon>Embryophyta</taxon>
        <taxon>Tracheophyta</taxon>
        <taxon>Spermatophyta</taxon>
        <taxon>Magnoliopsida</taxon>
        <taxon>eudicotyledons</taxon>
        <taxon>Gunneridae</taxon>
        <taxon>Pentapetalae</taxon>
        <taxon>asterids</taxon>
        <taxon>lamiids</taxon>
        <taxon>Lamiales</taxon>
        <taxon>Scrophulariaceae</taxon>
        <taxon>Buddlejeae</taxon>
        <taxon>Buddleja</taxon>
    </lineage>
</organism>
<evidence type="ECO:0000256" key="1">
    <source>
        <dbReference type="ARBA" id="ARBA00009995"/>
    </source>
</evidence>
<dbReference type="CDD" id="cd03784">
    <property type="entry name" value="GT1_Gtf-like"/>
    <property type="match status" value="1"/>
</dbReference>
<keyword evidence="8" id="KW-1185">Reference proteome</keyword>
<name>A0AAV6WQQ2_9LAMI</name>
<dbReference type="InterPro" id="IPR002213">
    <property type="entry name" value="UDP_glucos_trans"/>
</dbReference>
<gene>
    <name evidence="7" type="ORF">BUALT_Bualt12G0063700</name>
</gene>
<evidence type="ECO:0000256" key="6">
    <source>
        <dbReference type="SAM" id="SignalP"/>
    </source>
</evidence>
<evidence type="ECO:0000256" key="2">
    <source>
        <dbReference type="ARBA" id="ARBA00022676"/>
    </source>
</evidence>
<dbReference type="Pfam" id="PF00201">
    <property type="entry name" value="UDPGT"/>
    <property type="match status" value="1"/>
</dbReference>
<evidence type="ECO:0000256" key="4">
    <source>
        <dbReference type="RuleBase" id="RU003718"/>
    </source>
</evidence>
<dbReference type="InterPro" id="IPR035595">
    <property type="entry name" value="UDP_glycos_trans_CS"/>
</dbReference>
<dbReference type="EMBL" id="WHWC01000012">
    <property type="protein sequence ID" value="KAG8372414.1"/>
    <property type="molecule type" value="Genomic_DNA"/>
</dbReference>
<protein>
    <recommendedName>
        <fullName evidence="5">Glycosyltransferase</fullName>
        <ecNumber evidence="5">2.4.1.-</ecNumber>
    </recommendedName>
</protein>
<dbReference type="EC" id="2.4.1.-" evidence="5"/>